<keyword evidence="10" id="KW-1185">Reference proteome</keyword>
<dbReference type="AlphaFoldDB" id="M0QH46"/>
<evidence type="ECO:0008006" key="11">
    <source>
        <dbReference type="Google" id="ProtNLM"/>
    </source>
</evidence>
<dbReference type="STRING" id="1223545.GS4_11_02140"/>
<feature type="compositionally biased region" description="Low complexity" evidence="7">
    <location>
        <begin position="139"/>
        <end position="159"/>
    </location>
</feature>
<dbReference type="PANTHER" id="PTHR33452:SF4">
    <property type="entry name" value="BLL4328 PROTEIN"/>
    <property type="match status" value="1"/>
</dbReference>
<evidence type="ECO:0000313" key="10">
    <source>
        <dbReference type="Proteomes" id="UP000011666"/>
    </source>
</evidence>
<proteinExistence type="inferred from homology"/>
<accession>M0QH46</accession>
<dbReference type="Pfam" id="PF07681">
    <property type="entry name" value="DoxX"/>
    <property type="match status" value="1"/>
</dbReference>
<evidence type="ECO:0000256" key="3">
    <source>
        <dbReference type="ARBA" id="ARBA00022475"/>
    </source>
</evidence>
<evidence type="ECO:0000256" key="5">
    <source>
        <dbReference type="ARBA" id="ARBA00022989"/>
    </source>
</evidence>
<comment type="subcellular location">
    <subcellularLocation>
        <location evidence="1">Cell membrane</location>
        <topology evidence="1">Multi-pass membrane protein</topology>
    </subcellularLocation>
</comment>
<comment type="similarity">
    <text evidence="2">Belongs to the DoxX family.</text>
</comment>
<feature type="transmembrane region" description="Helical" evidence="8">
    <location>
        <begin position="50"/>
        <end position="67"/>
    </location>
</feature>
<evidence type="ECO:0000256" key="7">
    <source>
        <dbReference type="SAM" id="MobiDB-lite"/>
    </source>
</evidence>
<comment type="caution">
    <text evidence="9">The sequence shown here is derived from an EMBL/GenBank/DDBJ whole genome shotgun (WGS) entry which is preliminary data.</text>
</comment>
<keyword evidence="4 8" id="KW-0812">Transmembrane</keyword>
<evidence type="ECO:0000256" key="2">
    <source>
        <dbReference type="ARBA" id="ARBA00006679"/>
    </source>
</evidence>
<keyword evidence="6 8" id="KW-0472">Membrane</keyword>
<dbReference type="OrthoDB" id="9808524at2"/>
<name>M0QH46_9ACTN</name>
<evidence type="ECO:0000256" key="4">
    <source>
        <dbReference type="ARBA" id="ARBA00022692"/>
    </source>
</evidence>
<keyword evidence="3" id="KW-1003">Cell membrane</keyword>
<dbReference type="EMBL" id="BANX01000011">
    <property type="protein sequence ID" value="GAC67945.1"/>
    <property type="molecule type" value="Genomic_DNA"/>
</dbReference>
<evidence type="ECO:0000256" key="1">
    <source>
        <dbReference type="ARBA" id="ARBA00004651"/>
    </source>
</evidence>
<dbReference type="eggNOG" id="COG2259">
    <property type="taxonomic scope" value="Bacteria"/>
</dbReference>
<dbReference type="RefSeq" id="WP_007619654.1">
    <property type="nucleotide sequence ID" value="NZ_BANX01000011.1"/>
</dbReference>
<feature type="transmembrane region" description="Helical" evidence="8">
    <location>
        <begin position="72"/>
        <end position="88"/>
    </location>
</feature>
<evidence type="ECO:0000256" key="6">
    <source>
        <dbReference type="ARBA" id="ARBA00023136"/>
    </source>
</evidence>
<dbReference type="GO" id="GO:0005886">
    <property type="term" value="C:plasma membrane"/>
    <property type="evidence" value="ECO:0007669"/>
    <property type="project" value="UniProtKB-SubCell"/>
</dbReference>
<feature type="transmembrane region" description="Helical" evidence="8">
    <location>
        <begin position="12"/>
        <end position="30"/>
    </location>
</feature>
<keyword evidence="5 8" id="KW-1133">Transmembrane helix</keyword>
<feature type="transmembrane region" description="Helical" evidence="8">
    <location>
        <begin position="103"/>
        <end position="123"/>
    </location>
</feature>
<reference evidence="9 10" key="1">
    <citation type="submission" date="2013-01" db="EMBL/GenBank/DDBJ databases">
        <title>Whole genome shotgun sequence of Gordonia soli NBRC 108243.</title>
        <authorList>
            <person name="Isaki-Nakamura S."/>
            <person name="Hosoyama A."/>
            <person name="Tsuchikane K."/>
            <person name="Ando Y."/>
            <person name="Baba S."/>
            <person name="Ohji S."/>
            <person name="Hamada M."/>
            <person name="Tamura T."/>
            <person name="Yamazoe A."/>
            <person name="Yamazaki S."/>
            <person name="Fujita N."/>
        </authorList>
    </citation>
    <scope>NUCLEOTIDE SEQUENCE [LARGE SCALE GENOMIC DNA]</scope>
    <source>
        <strain evidence="9 10">NBRC 108243</strain>
    </source>
</reference>
<dbReference type="InterPro" id="IPR051907">
    <property type="entry name" value="DoxX-like_oxidoreductase"/>
</dbReference>
<feature type="region of interest" description="Disordered" evidence="7">
    <location>
        <begin position="134"/>
        <end position="159"/>
    </location>
</feature>
<dbReference type="InterPro" id="IPR032808">
    <property type="entry name" value="DoxX"/>
</dbReference>
<organism evidence="9 10">
    <name type="scientific">Gordonia soli NBRC 108243</name>
    <dbReference type="NCBI Taxonomy" id="1223545"/>
    <lineage>
        <taxon>Bacteria</taxon>
        <taxon>Bacillati</taxon>
        <taxon>Actinomycetota</taxon>
        <taxon>Actinomycetes</taxon>
        <taxon>Mycobacteriales</taxon>
        <taxon>Gordoniaceae</taxon>
        <taxon>Gordonia</taxon>
    </lineage>
</organism>
<dbReference type="PANTHER" id="PTHR33452">
    <property type="entry name" value="OXIDOREDUCTASE CATD-RELATED"/>
    <property type="match status" value="1"/>
</dbReference>
<dbReference type="Proteomes" id="UP000011666">
    <property type="component" value="Unassembled WGS sequence"/>
</dbReference>
<protein>
    <recommendedName>
        <fullName evidence="11">DoxX family protein</fullName>
    </recommendedName>
</protein>
<evidence type="ECO:0000256" key="8">
    <source>
        <dbReference type="SAM" id="Phobius"/>
    </source>
</evidence>
<gene>
    <name evidence="9" type="ORF">GS4_11_02140</name>
</gene>
<sequence length="159" mass="16711">MLTYVDRSSSYVLGVFRIVIGFLLFCHGSAKLTGWPGGGDPVELGAWPAWWAGIIEFVCGALLVVGVGTRAAAFLASGTLAVAYFWSHQPDALLPIENNGETAALFCWALFLIVFIGPGRLTLTSLWRRESDAASTAPERSGTTGETTGAAATRSSAGV</sequence>
<evidence type="ECO:0000313" key="9">
    <source>
        <dbReference type="EMBL" id="GAC67945.1"/>
    </source>
</evidence>